<keyword evidence="9" id="KW-0444">Lipid biosynthesis</keyword>
<dbReference type="GO" id="GO:0004605">
    <property type="term" value="F:phosphatidate cytidylyltransferase activity"/>
    <property type="evidence" value="ECO:0007669"/>
    <property type="project" value="UniProtKB-EC"/>
</dbReference>
<evidence type="ECO:0000256" key="8">
    <source>
        <dbReference type="ARBA" id="ARBA00022475"/>
    </source>
</evidence>
<dbReference type="Pfam" id="PF01148">
    <property type="entry name" value="CTP_transf_1"/>
    <property type="match status" value="1"/>
</dbReference>
<comment type="subcellular location">
    <subcellularLocation>
        <location evidence="2">Cell membrane</location>
        <topology evidence="2">Multi-pass membrane protein</topology>
    </subcellularLocation>
</comment>
<reference evidence="20" key="1">
    <citation type="journal article" date="2020" name="Appl. Environ. Microbiol.">
        <title>Medium-Chain Fatty Acid Synthesis by 'Candidatus Weimeria bifida' gen. nov., sp. nov., and 'Candidatus Pseudoramibacter fermentans' sp. nov.</title>
        <authorList>
            <person name="Scarborough M.J."/>
            <person name="Myers K.S."/>
            <person name="Donohue T.J."/>
            <person name="Noguera D.R."/>
        </authorList>
    </citation>
    <scope>NUCLEOTIDE SEQUENCE</scope>
    <source>
        <strain evidence="20">LCO1.1</strain>
    </source>
</reference>
<evidence type="ECO:0000256" key="13">
    <source>
        <dbReference type="ARBA" id="ARBA00022989"/>
    </source>
</evidence>
<comment type="caution">
    <text evidence="20">The sequence shown here is derived from an EMBL/GenBank/DDBJ whole genome shotgun (WGS) entry which is preliminary data.</text>
</comment>
<evidence type="ECO:0000256" key="12">
    <source>
        <dbReference type="ARBA" id="ARBA00022695"/>
    </source>
</evidence>
<evidence type="ECO:0000256" key="1">
    <source>
        <dbReference type="ARBA" id="ARBA00001698"/>
    </source>
</evidence>
<evidence type="ECO:0000256" key="15">
    <source>
        <dbReference type="ARBA" id="ARBA00023136"/>
    </source>
</evidence>
<keyword evidence="16" id="KW-0594">Phospholipid biosynthesis</keyword>
<dbReference type="AlphaFoldDB" id="A0A6N7IYG7"/>
<evidence type="ECO:0000256" key="16">
    <source>
        <dbReference type="ARBA" id="ARBA00023209"/>
    </source>
</evidence>
<keyword evidence="10 18" id="KW-0808">Transferase</keyword>
<evidence type="ECO:0000256" key="7">
    <source>
        <dbReference type="ARBA" id="ARBA00019373"/>
    </source>
</evidence>
<dbReference type="PANTHER" id="PTHR46382">
    <property type="entry name" value="PHOSPHATIDATE CYTIDYLYLTRANSFERASE"/>
    <property type="match status" value="1"/>
</dbReference>
<dbReference type="EC" id="2.7.7.41" evidence="6 18"/>
<keyword evidence="8" id="KW-1003">Cell membrane</keyword>
<evidence type="ECO:0000256" key="10">
    <source>
        <dbReference type="ARBA" id="ARBA00022679"/>
    </source>
</evidence>
<comment type="pathway">
    <text evidence="3 18">Phospholipid metabolism; CDP-diacylglycerol biosynthesis; CDP-diacylglycerol from sn-glycerol 3-phosphate: step 3/3.</text>
</comment>
<comment type="catalytic activity">
    <reaction evidence="1 18">
        <text>a 1,2-diacyl-sn-glycero-3-phosphate + CTP + H(+) = a CDP-1,2-diacyl-sn-glycerol + diphosphate</text>
        <dbReference type="Rhea" id="RHEA:16229"/>
        <dbReference type="ChEBI" id="CHEBI:15378"/>
        <dbReference type="ChEBI" id="CHEBI:33019"/>
        <dbReference type="ChEBI" id="CHEBI:37563"/>
        <dbReference type="ChEBI" id="CHEBI:58332"/>
        <dbReference type="ChEBI" id="CHEBI:58608"/>
        <dbReference type="EC" id="2.7.7.41"/>
    </reaction>
</comment>
<evidence type="ECO:0000256" key="4">
    <source>
        <dbReference type="ARBA" id="ARBA00005189"/>
    </source>
</evidence>
<comment type="pathway">
    <text evidence="4">Lipid metabolism.</text>
</comment>
<evidence type="ECO:0000256" key="9">
    <source>
        <dbReference type="ARBA" id="ARBA00022516"/>
    </source>
</evidence>
<keyword evidence="17" id="KW-1208">Phospholipid metabolism</keyword>
<dbReference type="PROSITE" id="PS01315">
    <property type="entry name" value="CDS"/>
    <property type="match status" value="1"/>
</dbReference>
<feature type="transmembrane region" description="Helical" evidence="19">
    <location>
        <begin position="201"/>
        <end position="223"/>
    </location>
</feature>
<evidence type="ECO:0000313" key="21">
    <source>
        <dbReference type="Proteomes" id="UP000460257"/>
    </source>
</evidence>
<evidence type="ECO:0000256" key="19">
    <source>
        <dbReference type="SAM" id="Phobius"/>
    </source>
</evidence>
<evidence type="ECO:0000256" key="6">
    <source>
        <dbReference type="ARBA" id="ARBA00012487"/>
    </source>
</evidence>
<sequence length="267" mass="29880">MFKTRLISSIVLVALALAFIIPGGPVLLVSTCIISLIGLFEFYRAVGLEKEPAAWSGYIFTLAWYFARYFWRFSSLMLIVFLLVAILFFYVLTYPRYEIRQAAELFFGPLYVSVMLSYIFTTREYTHGKYLVWLIFLTSWGCDTCAYCVGRLCGRHHMSPVLSPKKTVEGAVGGVVGAFLLNLLYLMIFRSKLIYMSTGDIVLLSLLSMVGALISMIGDLAASAIKRNVGIKDYGKLIPGHGGILDRFDSVLITSPIIFYLVTFILG</sequence>
<evidence type="ECO:0000256" key="2">
    <source>
        <dbReference type="ARBA" id="ARBA00004651"/>
    </source>
</evidence>
<feature type="transmembrane region" description="Helical" evidence="19">
    <location>
        <begin position="77"/>
        <end position="95"/>
    </location>
</feature>
<organism evidence="20 21">
    <name type="scientific">Candidatus Weimeria bifida</name>
    <dbReference type="NCBI Taxonomy" id="2599074"/>
    <lineage>
        <taxon>Bacteria</taxon>
        <taxon>Bacillati</taxon>
        <taxon>Bacillota</taxon>
        <taxon>Clostridia</taxon>
        <taxon>Lachnospirales</taxon>
        <taxon>Lachnospiraceae</taxon>
        <taxon>Candidatus Weimeria</taxon>
    </lineage>
</organism>
<dbReference type="Proteomes" id="UP000460257">
    <property type="component" value="Unassembled WGS sequence"/>
</dbReference>
<dbReference type="GO" id="GO:0005886">
    <property type="term" value="C:plasma membrane"/>
    <property type="evidence" value="ECO:0007669"/>
    <property type="project" value="UniProtKB-SubCell"/>
</dbReference>
<comment type="similarity">
    <text evidence="5 18">Belongs to the CDS family.</text>
</comment>
<accession>A0A6N7IYG7</accession>
<keyword evidence="21" id="KW-1185">Reference proteome</keyword>
<evidence type="ECO:0000256" key="17">
    <source>
        <dbReference type="ARBA" id="ARBA00023264"/>
    </source>
</evidence>
<dbReference type="InterPro" id="IPR000374">
    <property type="entry name" value="PC_trans"/>
</dbReference>
<proteinExistence type="inferred from homology"/>
<keyword evidence="13 19" id="KW-1133">Transmembrane helix</keyword>
<name>A0A6N7IYG7_9FIRM</name>
<feature type="transmembrane region" description="Helical" evidence="19">
    <location>
        <begin position="171"/>
        <end position="189"/>
    </location>
</feature>
<feature type="transmembrane region" description="Helical" evidence="19">
    <location>
        <begin position="102"/>
        <end position="120"/>
    </location>
</feature>
<dbReference type="PANTHER" id="PTHR46382:SF1">
    <property type="entry name" value="PHOSPHATIDATE CYTIDYLYLTRANSFERASE"/>
    <property type="match status" value="1"/>
</dbReference>
<keyword evidence="11 18" id="KW-0812">Transmembrane</keyword>
<evidence type="ECO:0000256" key="18">
    <source>
        <dbReference type="RuleBase" id="RU003938"/>
    </source>
</evidence>
<dbReference type="GO" id="GO:0016024">
    <property type="term" value="P:CDP-diacylglycerol biosynthetic process"/>
    <property type="evidence" value="ECO:0007669"/>
    <property type="project" value="UniProtKB-UniPathway"/>
</dbReference>
<gene>
    <name evidence="20" type="ORF">FRC54_05585</name>
</gene>
<evidence type="ECO:0000313" key="20">
    <source>
        <dbReference type="EMBL" id="MQN01386.1"/>
    </source>
</evidence>
<keyword evidence="14" id="KW-0443">Lipid metabolism</keyword>
<evidence type="ECO:0000256" key="3">
    <source>
        <dbReference type="ARBA" id="ARBA00005119"/>
    </source>
</evidence>
<feature type="transmembrane region" description="Helical" evidence="19">
    <location>
        <begin position="244"/>
        <end position="266"/>
    </location>
</feature>
<keyword evidence="12 18" id="KW-0548">Nucleotidyltransferase</keyword>
<keyword evidence="15 19" id="KW-0472">Membrane</keyword>
<dbReference type="UniPathway" id="UPA00557">
    <property type="reaction ID" value="UER00614"/>
</dbReference>
<dbReference type="EMBL" id="VOGC01000006">
    <property type="protein sequence ID" value="MQN01386.1"/>
    <property type="molecule type" value="Genomic_DNA"/>
</dbReference>
<evidence type="ECO:0000256" key="14">
    <source>
        <dbReference type="ARBA" id="ARBA00023098"/>
    </source>
</evidence>
<protein>
    <recommendedName>
        <fullName evidence="7 18">Phosphatidate cytidylyltransferase</fullName>
        <ecNumber evidence="6 18">2.7.7.41</ecNumber>
    </recommendedName>
</protein>
<evidence type="ECO:0000256" key="11">
    <source>
        <dbReference type="ARBA" id="ARBA00022692"/>
    </source>
</evidence>
<evidence type="ECO:0000256" key="5">
    <source>
        <dbReference type="ARBA" id="ARBA00010185"/>
    </source>
</evidence>